<dbReference type="RefSeq" id="WP_176439926.1">
    <property type="nucleotide sequence ID" value="NZ_FZNW01000011.1"/>
</dbReference>
<dbReference type="CDD" id="cd04496">
    <property type="entry name" value="SSB_OBF"/>
    <property type="match status" value="1"/>
</dbReference>
<name>A0A238XNE1_9PSEU</name>
<keyword evidence="1 2" id="KW-0238">DNA-binding</keyword>
<evidence type="ECO:0000256" key="2">
    <source>
        <dbReference type="PIRNR" id="PIRNR002070"/>
    </source>
</evidence>
<dbReference type="InterPro" id="IPR011344">
    <property type="entry name" value="ssDNA-bd"/>
</dbReference>
<protein>
    <recommendedName>
        <fullName evidence="2">Single-stranded DNA-binding protein</fullName>
    </recommendedName>
</protein>
<dbReference type="InterPro" id="IPR000424">
    <property type="entry name" value="Primosome_PriB/ssb"/>
</dbReference>
<reference evidence="3 4" key="1">
    <citation type="submission" date="2017-06" db="EMBL/GenBank/DDBJ databases">
        <authorList>
            <person name="Kim H.J."/>
            <person name="Triplett B.A."/>
        </authorList>
    </citation>
    <scope>NUCLEOTIDE SEQUENCE [LARGE SCALE GENOMIC DNA]</scope>
    <source>
        <strain evidence="3 4">DSM 45207</strain>
    </source>
</reference>
<dbReference type="InterPro" id="IPR012340">
    <property type="entry name" value="NA-bd_OB-fold"/>
</dbReference>
<dbReference type="SUPFAM" id="SSF50249">
    <property type="entry name" value="Nucleic acid-binding proteins"/>
    <property type="match status" value="1"/>
</dbReference>
<dbReference type="Gene3D" id="2.40.50.140">
    <property type="entry name" value="Nucleic acid-binding proteins"/>
    <property type="match status" value="1"/>
</dbReference>
<organism evidence="3 4">
    <name type="scientific">Haloechinothrix alba</name>
    <dbReference type="NCBI Taxonomy" id="664784"/>
    <lineage>
        <taxon>Bacteria</taxon>
        <taxon>Bacillati</taxon>
        <taxon>Actinomycetota</taxon>
        <taxon>Actinomycetes</taxon>
        <taxon>Pseudonocardiales</taxon>
        <taxon>Pseudonocardiaceae</taxon>
        <taxon>Haloechinothrix</taxon>
    </lineage>
</organism>
<dbReference type="PROSITE" id="PS50935">
    <property type="entry name" value="SSB"/>
    <property type="match status" value="1"/>
</dbReference>
<gene>
    <name evidence="3" type="ORF">SAMN06265360_111136</name>
</gene>
<proteinExistence type="predicted"/>
<dbReference type="GO" id="GO:0003697">
    <property type="term" value="F:single-stranded DNA binding"/>
    <property type="evidence" value="ECO:0007669"/>
    <property type="project" value="InterPro"/>
</dbReference>
<dbReference type="EMBL" id="FZNW01000011">
    <property type="protein sequence ID" value="SNR60192.1"/>
    <property type="molecule type" value="Genomic_DNA"/>
</dbReference>
<evidence type="ECO:0000256" key="1">
    <source>
        <dbReference type="ARBA" id="ARBA00023125"/>
    </source>
</evidence>
<dbReference type="PIRSF" id="PIRSF002070">
    <property type="entry name" value="SSB"/>
    <property type="match status" value="1"/>
</dbReference>
<dbReference type="AlphaFoldDB" id="A0A238XNE1"/>
<dbReference type="Pfam" id="PF00436">
    <property type="entry name" value="SSB"/>
    <property type="match status" value="1"/>
</dbReference>
<accession>A0A238XNE1</accession>
<evidence type="ECO:0000313" key="4">
    <source>
        <dbReference type="Proteomes" id="UP000198348"/>
    </source>
</evidence>
<evidence type="ECO:0000313" key="3">
    <source>
        <dbReference type="EMBL" id="SNR60192.1"/>
    </source>
</evidence>
<keyword evidence="4" id="KW-1185">Reference proteome</keyword>
<dbReference type="GO" id="GO:0006260">
    <property type="term" value="P:DNA replication"/>
    <property type="evidence" value="ECO:0007669"/>
    <property type="project" value="InterPro"/>
</dbReference>
<dbReference type="Proteomes" id="UP000198348">
    <property type="component" value="Unassembled WGS sequence"/>
</dbReference>
<sequence length="134" mass="14722">MAVGETILGLNGTIGSELHRRVADDGTESVGFRLVSAERRFDKERGEWVDGRRCVIWVTCWRRLAANVCASLRKGDPVLVTGRLYTRERDAGDVLHQSVELDAFAVGPNLARGAVQLRRRRDVGPGRAQLPAAA</sequence>